<dbReference type="EMBL" id="JAHCLR010000040">
    <property type="protein sequence ID" value="MBS9535289.1"/>
    <property type="molecule type" value="Genomic_DNA"/>
</dbReference>
<keyword evidence="2" id="KW-0732">Signal</keyword>
<protein>
    <submittedName>
        <fullName evidence="3">Uncharacterized protein</fullName>
    </submittedName>
</protein>
<gene>
    <name evidence="3" type="ORF">KIH27_17020</name>
</gene>
<organism evidence="3 4">
    <name type="scientific">Mycolicibacter acidiphilus</name>
    <dbReference type="NCBI Taxonomy" id="2835306"/>
    <lineage>
        <taxon>Bacteria</taxon>
        <taxon>Bacillati</taxon>
        <taxon>Actinomycetota</taxon>
        <taxon>Actinomycetes</taxon>
        <taxon>Mycobacteriales</taxon>
        <taxon>Mycobacteriaceae</taxon>
        <taxon>Mycolicibacter</taxon>
    </lineage>
</organism>
<feature type="compositionally biased region" description="Polar residues" evidence="1">
    <location>
        <begin position="191"/>
        <end position="208"/>
    </location>
</feature>
<proteinExistence type="predicted"/>
<feature type="signal peptide" evidence="2">
    <location>
        <begin position="1"/>
        <end position="39"/>
    </location>
</feature>
<sequence>MGDRRRGGLGSAAVRHRVAGVCCAAGALLGVAAGSPAHADIDDLIDTVLNAATAGVDHAGGALAGFSPDAFVPGDFDPAAFIPGDIAAPEDLATALAGAAEPGAFTDPLSQLDQAFSGGDAQLSAAMHQLDESWINADPTGAADNPAESHGESFLYGGSDDHGDGDTSASAASVDGTGHSADSPSADGHSTDAQAHDGQTSDQTSGQTSDQNGNHNDGNSSGSSSNSSMPKLSAPSIPKGGSGGSGGGGNGGGGNGGGGNNSGPKNNRSAARVPGSTLPGDPYGP</sequence>
<accession>A0ABS5RM68</accession>
<name>A0ABS5RM68_9MYCO</name>
<evidence type="ECO:0000313" key="3">
    <source>
        <dbReference type="EMBL" id="MBS9535289.1"/>
    </source>
</evidence>
<reference evidence="3 4" key="1">
    <citation type="submission" date="2021-05" db="EMBL/GenBank/DDBJ databases">
        <title>Mycobacterium acidophilum sp. nov., an extremely acid-tolerant member of the genus Mycobacterium.</title>
        <authorList>
            <person name="Xia J."/>
        </authorList>
    </citation>
    <scope>NUCLEOTIDE SEQUENCE [LARGE SCALE GENOMIC DNA]</scope>
    <source>
        <strain evidence="3 4">M1</strain>
    </source>
</reference>
<feature type="compositionally biased region" description="Low complexity" evidence="1">
    <location>
        <begin position="209"/>
        <end position="228"/>
    </location>
</feature>
<feature type="compositionally biased region" description="Gly residues" evidence="1">
    <location>
        <begin position="240"/>
        <end position="261"/>
    </location>
</feature>
<feature type="chain" id="PRO_5045206254" evidence="2">
    <location>
        <begin position="40"/>
        <end position="285"/>
    </location>
</feature>
<comment type="caution">
    <text evidence="3">The sequence shown here is derived from an EMBL/GenBank/DDBJ whole genome shotgun (WGS) entry which is preliminary data.</text>
</comment>
<feature type="compositionally biased region" description="Low complexity" evidence="1">
    <location>
        <begin position="166"/>
        <end position="178"/>
    </location>
</feature>
<evidence type="ECO:0000256" key="2">
    <source>
        <dbReference type="SAM" id="SignalP"/>
    </source>
</evidence>
<feature type="region of interest" description="Disordered" evidence="1">
    <location>
        <begin position="136"/>
        <end position="285"/>
    </location>
</feature>
<evidence type="ECO:0000313" key="4">
    <source>
        <dbReference type="Proteomes" id="UP001519535"/>
    </source>
</evidence>
<dbReference type="Proteomes" id="UP001519535">
    <property type="component" value="Unassembled WGS sequence"/>
</dbReference>
<dbReference type="RefSeq" id="WP_214094150.1">
    <property type="nucleotide sequence ID" value="NZ_JAHCLR010000040.1"/>
</dbReference>
<keyword evidence="4" id="KW-1185">Reference proteome</keyword>
<evidence type="ECO:0000256" key="1">
    <source>
        <dbReference type="SAM" id="MobiDB-lite"/>
    </source>
</evidence>